<dbReference type="KEGG" id="vg:26040118"/>
<organism evidence="1 2">
    <name type="scientific">Perigonia lusca single nucleopolyhedrovirus</name>
    <dbReference type="NCBI Taxonomy" id="1675865"/>
    <lineage>
        <taxon>Viruses</taxon>
        <taxon>Viruses incertae sedis</taxon>
        <taxon>Naldaviricetes</taxon>
        <taxon>Lefavirales</taxon>
        <taxon>Baculoviridae</taxon>
        <taxon>Alphabaculovirus</taxon>
        <taxon>Alphabaculovirus peluscae</taxon>
        <taxon>Perigonia lusca nucleopolyhedrovirus</taxon>
    </lineage>
</organism>
<dbReference type="RefSeq" id="YP_009165740.1">
    <property type="nucleotide sequence ID" value="NC_027923.1"/>
</dbReference>
<name>A0A0M3WN57_9ABAC</name>
<dbReference type="GeneID" id="26040118"/>
<dbReference type="Proteomes" id="UP000204667">
    <property type="component" value="Segment"/>
</dbReference>
<protein>
    <submittedName>
        <fullName evidence="1">Uncharacterized protein</fullName>
    </submittedName>
</protein>
<sequence length="69" mass="7587">MHNESKIESAKLLTASSSLSSSASSSTIPLRPIDKITIQKYNYTITNEINNIRSERATNVNDATFPTSK</sequence>
<proteinExistence type="predicted"/>
<reference evidence="1 2" key="1">
    <citation type="journal article" date="2016" name="Sci. Rep.">
        <title>Genome sequence of Perigonia lusca single nucleopolyhedrovirus: insights into the evolution of a nucleotide metabolism enzyme in the family Baculoviridae.</title>
        <authorList>
            <person name="Ardisson-Araujo D.M."/>
            <person name="Lima R.N."/>
            <person name="Melo F.L."/>
            <person name="Clem R.J."/>
            <person name="Huang N."/>
            <person name="Bao S.N."/>
            <person name="Sosa-Gomez D.R."/>
            <person name="Ribeiro B.M."/>
        </authorList>
    </citation>
    <scope>NUCLEOTIDE SEQUENCE [LARGE SCALE GENOMIC DNA]</scope>
</reference>
<accession>A0A0M3WN57</accession>
<evidence type="ECO:0000313" key="1">
    <source>
        <dbReference type="EMBL" id="AKN80688.1"/>
    </source>
</evidence>
<evidence type="ECO:0000313" key="2">
    <source>
        <dbReference type="Proteomes" id="UP000204667"/>
    </source>
</evidence>
<gene>
    <name evidence="1" type="primary">PeluOrf-140</name>
</gene>
<dbReference type="EMBL" id="KM596836">
    <property type="protein sequence ID" value="AKN80688.1"/>
    <property type="molecule type" value="Genomic_DNA"/>
</dbReference>
<keyword evidence="2" id="KW-1185">Reference proteome</keyword>